<dbReference type="Pfam" id="PF03176">
    <property type="entry name" value="MMPL"/>
    <property type="match status" value="1"/>
</dbReference>
<feature type="non-terminal residue" evidence="8">
    <location>
        <position position="1"/>
    </location>
</feature>
<dbReference type="PROSITE" id="PS50156">
    <property type="entry name" value="SSD"/>
    <property type="match status" value="1"/>
</dbReference>
<dbReference type="SUPFAM" id="SSF82866">
    <property type="entry name" value="Multidrug efflux transporter AcrB transmembrane domain"/>
    <property type="match status" value="1"/>
</dbReference>
<evidence type="ECO:0000256" key="4">
    <source>
        <dbReference type="ARBA" id="ARBA00022989"/>
    </source>
</evidence>
<evidence type="ECO:0000259" key="7">
    <source>
        <dbReference type="PROSITE" id="PS50156"/>
    </source>
</evidence>
<dbReference type="AlphaFoldDB" id="A0A382B624"/>
<keyword evidence="5 6" id="KW-0472">Membrane</keyword>
<dbReference type="InterPro" id="IPR000731">
    <property type="entry name" value="SSD"/>
</dbReference>
<comment type="subcellular location">
    <subcellularLocation>
        <location evidence="1">Cell membrane</location>
        <topology evidence="1">Multi-pass membrane protein</topology>
    </subcellularLocation>
</comment>
<feature type="transmembrane region" description="Helical" evidence="6">
    <location>
        <begin position="348"/>
        <end position="371"/>
    </location>
</feature>
<dbReference type="InterPro" id="IPR050545">
    <property type="entry name" value="Mycobact_MmpL"/>
</dbReference>
<accession>A0A382B624</accession>
<gene>
    <name evidence="8" type="ORF">METZ01_LOCUS162100</name>
</gene>
<dbReference type="PANTHER" id="PTHR33406:SF13">
    <property type="entry name" value="MEMBRANE PROTEIN YDFJ"/>
    <property type="match status" value="1"/>
</dbReference>
<evidence type="ECO:0000313" key="8">
    <source>
        <dbReference type="EMBL" id="SVB09246.1"/>
    </source>
</evidence>
<dbReference type="InterPro" id="IPR004869">
    <property type="entry name" value="MMPL_dom"/>
</dbReference>
<evidence type="ECO:0000256" key="1">
    <source>
        <dbReference type="ARBA" id="ARBA00004651"/>
    </source>
</evidence>
<dbReference type="GO" id="GO:0005886">
    <property type="term" value="C:plasma membrane"/>
    <property type="evidence" value="ECO:0007669"/>
    <property type="project" value="UniProtKB-SubCell"/>
</dbReference>
<evidence type="ECO:0000256" key="5">
    <source>
        <dbReference type="ARBA" id="ARBA00023136"/>
    </source>
</evidence>
<feature type="domain" description="SSD" evidence="7">
    <location>
        <begin position="244"/>
        <end position="370"/>
    </location>
</feature>
<feature type="transmembrane region" description="Helical" evidence="6">
    <location>
        <begin position="271"/>
        <end position="291"/>
    </location>
</feature>
<name>A0A382B624_9ZZZZ</name>
<feature type="transmembrane region" description="Helical" evidence="6">
    <location>
        <begin position="243"/>
        <end position="265"/>
    </location>
</feature>
<evidence type="ECO:0000256" key="2">
    <source>
        <dbReference type="ARBA" id="ARBA00022475"/>
    </source>
</evidence>
<dbReference type="EMBL" id="UINC01028374">
    <property type="protein sequence ID" value="SVB09246.1"/>
    <property type="molecule type" value="Genomic_DNA"/>
</dbReference>
<protein>
    <recommendedName>
        <fullName evidence="7">SSD domain-containing protein</fullName>
    </recommendedName>
</protein>
<reference evidence="8" key="1">
    <citation type="submission" date="2018-05" db="EMBL/GenBank/DDBJ databases">
        <authorList>
            <person name="Lanie J.A."/>
            <person name="Ng W.-L."/>
            <person name="Kazmierczak K.M."/>
            <person name="Andrzejewski T.M."/>
            <person name="Davidsen T.M."/>
            <person name="Wayne K.J."/>
            <person name="Tettelin H."/>
            <person name="Glass J.I."/>
            <person name="Rusch D."/>
            <person name="Podicherti R."/>
            <person name="Tsui H.-C.T."/>
            <person name="Winkler M.E."/>
        </authorList>
    </citation>
    <scope>NUCLEOTIDE SEQUENCE</scope>
</reference>
<proteinExistence type="predicted"/>
<feature type="transmembrane region" description="Helical" evidence="6">
    <location>
        <begin position="312"/>
        <end position="336"/>
    </location>
</feature>
<dbReference type="Gene3D" id="1.20.1640.10">
    <property type="entry name" value="Multidrug efflux transporter AcrB transmembrane domain"/>
    <property type="match status" value="1"/>
</dbReference>
<organism evidence="8">
    <name type="scientific">marine metagenome</name>
    <dbReference type="NCBI Taxonomy" id="408172"/>
    <lineage>
        <taxon>unclassified sequences</taxon>
        <taxon>metagenomes</taxon>
        <taxon>ecological metagenomes</taxon>
    </lineage>
</organism>
<evidence type="ECO:0000256" key="3">
    <source>
        <dbReference type="ARBA" id="ARBA00022692"/>
    </source>
</evidence>
<keyword evidence="2" id="KW-1003">Cell membrane</keyword>
<keyword evidence="3 6" id="KW-0812">Transmembrane</keyword>
<feature type="transmembrane region" description="Helical" evidence="6">
    <location>
        <begin position="218"/>
        <end position="236"/>
    </location>
</feature>
<evidence type="ECO:0000256" key="6">
    <source>
        <dbReference type="SAM" id="Phobius"/>
    </source>
</evidence>
<sequence>ALQLTPSFDVKDFFDSESDFVVGLDKFDEFIAGGEPGVTFVKGDLTDPTVYDDINNYIESLRGIDFVGETPSGDVTFGLNALNVLTTIMHNPFSVASIEEATGVTITDSNSNGIPDTKQQIATIFEYSLLNGVWGDGQNLMLRPDQIQGAVYFRRNEEALTTIQFQIPGTRDQAVVTAALKEITPSVLKLENHPSLSKVALTGSAFQREVQLSESTRTLYTSLPIAIVAATILLLITMRSFRYAIVTVIPIGLVVAWLYGVMYMFGFSLNFVTAMIGAISIGVGIDYSIHMTIRFREELNRNESKILAVQKAAGGTGVALVASAASSIVGFAIMGFAPMPMFASYGQLTSLMIFFALISSLVVLPALLTLVTPEQTRKVK</sequence>
<dbReference type="PANTHER" id="PTHR33406">
    <property type="entry name" value="MEMBRANE PROTEIN MJ1562-RELATED"/>
    <property type="match status" value="1"/>
</dbReference>
<keyword evidence="4 6" id="KW-1133">Transmembrane helix</keyword>